<dbReference type="AlphaFoldDB" id="A0A1T5AK19"/>
<keyword evidence="1" id="KW-0732">Signal</keyword>
<dbReference type="GO" id="GO:0008270">
    <property type="term" value="F:zinc ion binding"/>
    <property type="evidence" value="ECO:0007669"/>
    <property type="project" value="InterPro"/>
</dbReference>
<reference evidence="3 4" key="1">
    <citation type="submission" date="2017-02" db="EMBL/GenBank/DDBJ databases">
        <authorList>
            <person name="Peterson S.W."/>
        </authorList>
    </citation>
    <scope>NUCLEOTIDE SEQUENCE [LARGE SCALE GENOMIC DNA]</scope>
    <source>
        <strain evidence="3 4">DSM 22899</strain>
    </source>
</reference>
<dbReference type="EMBL" id="FUYS01000002">
    <property type="protein sequence ID" value="SKB35362.1"/>
    <property type="molecule type" value="Genomic_DNA"/>
</dbReference>
<organism evidence="3 4">
    <name type="scientific">Parapedobacter luteus</name>
    <dbReference type="NCBI Taxonomy" id="623280"/>
    <lineage>
        <taxon>Bacteria</taxon>
        <taxon>Pseudomonadati</taxon>
        <taxon>Bacteroidota</taxon>
        <taxon>Sphingobacteriia</taxon>
        <taxon>Sphingobacteriales</taxon>
        <taxon>Sphingobacteriaceae</taxon>
        <taxon>Parapedobacter</taxon>
    </lineage>
</organism>
<name>A0A1T5AK19_9SPHI</name>
<evidence type="ECO:0000256" key="1">
    <source>
        <dbReference type="SAM" id="SignalP"/>
    </source>
</evidence>
<dbReference type="SUPFAM" id="SSF53187">
    <property type="entry name" value="Zn-dependent exopeptidases"/>
    <property type="match status" value="1"/>
</dbReference>
<sequence length="570" mass="66314">MKRFLFIALIGFGPCVVAQQTAFERDSNTTATYNEVIAFYQSLDTKYQTCTLLTCGLTDSGKPLHLFVISKDEQFDPQKLHQQDKTIILINNGIHPGEPEGIDASMMLARDLLAQNSLPANAVLCIIPVYNIAGMLNRGTSRANQNGPESYGFRGNARNYDLNRDFLKTDSRNARSFQEIFHVWQPDVFMDTHTSNGADYQYVMTLIDTQVDKLHPAIQHTASAFTAELYKRMEISNFGMVPYVNFRGRTPESGLVSFFESPRYSTGYAALHHTFGYMPETHMWKPYAQRVWSTYTLLNHFITLADERATEIHAQRKRAREQSKTQQQFVLTWELDTAQYEHILFNGYESNEKPSDVSGFPRQYYDRKKPFTKEIPYYNRYKPGITVEKPYAYVIPQGWQDVADLLTLNGIQVNRLEKDTSLMLQLYYIEDYQTARTPYEGHYPHSNVKLRTDNQLIPCYQGDYLVITDQPGNRYIIEALEPQATDSYFNWNFFDSILSQKEHFSAYIFEDEAFRMLNEDAELRRQFNAAKAADEQLRNDGRAQLEWIYKRSPYYEKTHLRYPVGRLLER</sequence>
<keyword evidence="3" id="KW-0378">Hydrolase</keyword>
<dbReference type="InterPro" id="IPR000834">
    <property type="entry name" value="Peptidase_M14"/>
</dbReference>
<gene>
    <name evidence="3" type="ORF">SAMN05660226_00844</name>
</gene>
<feature type="chain" id="PRO_5012933670" evidence="1">
    <location>
        <begin position="19"/>
        <end position="570"/>
    </location>
</feature>
<dbReference type="OrthoDB" id="9767214at2"/>
<keyword evidence="4" id="KW-1185">Reference proteome</keyword>
<protein>
    <submittedName>
        <fullName evidence="3">Zinc carboxypeptidase</fullName>
    </submittedName>
</protein>
<dbReference type="Proteomes" id="UP000190541">
    <property type="component" value="Unassembled WGS sequence"/>
</dbReference>
<accession>A0A1T5AK19</accession>
<evidence type="ECO:0000313" key="4">
    <source>
        <dbReference type="Proteomes" id="UP000190541"/>
    </source>
</evidence>
<feature type="domain" description="Peptidase M14" evidence="2">
    <location>
        <begin position="38"/>
        <end position="169"/>
    </location>
</feature>
<dbReference type="RefSeq" id="WP_079715574.1">
    <property type="nucleotide sequence ID" value="NZ_FUYS01000002.1"/>
</dbReference>
<dbReference type="GO" id="GO:0004181">
    <property type="term" value="F:metallocarboxypeptidase activity"/>
    <property type="evidence" value="ECO:0007669"/>
    <property type="project" value="InterPro"/>
</dbReference>
<dbReference type="STRING" id="623280.SAMN05660226_00844"/>
<keyword evidence="3" id="KW-0121">Carboxypeptidase</keyword>
<evidence type="ECO:0000259" key="2">
    <source>
        <dbReference type="Pfam" id="PF00246"/>
    </source>
</evidence>
<evidence type="ECO:0000313" key="3">
    <source>
        <dbReference type="EMBL" id="SKB35362.1"/>
    </source>
</evidence>
<dbReference type="Gene3D" id="3.40.630.10">
    <property type="entry name" value="Zn peptidases"/>
    <property type="match status" value="1"/>
</dbReference>
<dbReference type="Pfam" id="PF00246">
    <property type="entry name" value="Peptidase_M14"/>
    <property type="match status" value="1"/>
</dbReference>
<proteinExistence type="predicted"/>
<feature type="signal peptide" evidence="1">
    <location>
        <begin position="1"/>
        <end position="18"/>
    </location>
</feature>
<keyword evidence="3" id="KW-0645">Protease</keyword>
<dbReference type="GO" id="GO:0006508">
    <property type="term" value="P:proteolysis"/>
    <property type="evidence" value="ECO:0007669"/>
    <property type="project" value="InterPro"/>
</dbReference>